<evidence type="ECO:0000256" key="1">
    <source>
        <dbReference type="SAM" id="Phobius"/>
    </source>
</evidence>
<sequence length="332" mass="36446">MYKPRKSKSSYIILSMISVFSLVIMLTTTIGINLSTSMASAADRSFERAKPKFFTAIASAQMDKAVAPAKLQHFAEQAANQLAKLSTFSTWIGADIVVEPLGPGTHSWLASVLQYKENHATFVGYMVFSVNPANQYVLVEYGAGEDSIYHPDRFSEALSLLGFSSRDISAKPYYGGPLWTEWCLSNGQFIHAGTGEIVPQSQASWDVIQQKYSAPTGSVNTAKNDDFGPSPLPIVFTGDDFDPYEQITWMIAKPIQLQVSSFLQALNSHKQLIFVGTEAESNGTYRIPFSITGYQKWDADVIYVQAGTIASPRFVALDSLLSTGHFVSNDTK</sequence>
<evidence type="ECO:0008006" key="4">
    <source>
        <dbReference type="Google" id="ProtNLM"/>
    </source>
</evidence>
<evidence type="ECO:0000313" key="2">
    <source>
        <dbReference type="EMBL" id="MBP1907642.1"/>
    </source>
</evidence>
<dbReference type="RefSeq" id="WP_210091215.1">
    <property type="nucleotide sequence ID" value="NZ_JAGGKG010000030.1"/>
</dbReference>
<reference evidence="2 3" key="1">
    <citation type="submission" date="2021-03" db="EMBL/GenBank/DDBJ databases">
        <title>Genomic Encyclopedia of Type Strains, Phase IV (KMG-IV): sequencing the most valuable type-strain genomes for metagenomic binning, comparative biology and taxonomic classification.</title>
        <authorList>
            <person name="Goeker M."/>
        </authorList>
    </citation>
    <scope>NUCLEOTIDE SEQUENCE [LARGE SCALE GENOMIC DNA]</scope>
    <source>
        <strain evidence="2 3">DSM 14349</strain>
    </source>
</reference>
<keyword evidence="3" id="KW-1185">Reference proteome</keyword>
<proteinExistence type="predicted"/>
<feature type="transmembrane region" description="Helical" evidence="1">
    <location>
        <begin position="12"/>
        <end position="34"/>
    </location>
</feature>
<keyword evidence="1" id="KW-0472">Membrane</keyword>
<dbReference type="EMBL" id="JAGGKG010000030">
    <property type="protein sequence ID" value="MBP1907642.1"/>
    <property type="molecule type" value="Genomic_DNA"/>
</dbReference>
<comment type="caution">
    <text evidence="2">The sequence shown here is derived from an EMBL/GenBank/DDBJ whole genome shotgun (WGS) entry which is preliminary data.</text>
</comment>
<keyword evidence="1" id="KW-1133">Transmembrane helix</keyword>
<dbReference type="Proteomes" id="UP001519272">
    <property type="component" value="Unassembled WGS sequence"/>
</dbReference>
<name>A0ABS4FYJ4_9BACL</name>
<organism evidence="2 3">
    <name type="scientific">Paenibacillus turicensis</name>
    <dbReference type="NCBI Taxonomy" id="160487"/>
    <lineage>
        <taxon>Bacteria</taxon>
        <taxon>Bacillati</taxon>
        <taxon>Bacillota</taxon>
        <taxon>Bacilli</taxon>
        <taxon>Bacillales</taxon>
        <taxon>Paenibacillaceae</taxon>
        <taxon>Paenibacillus</taxon>
    </lineage>
</organism>
<protein>
    <recommendedName>
        <fullName evidence="4">DUF3500 domain-containing protein</fullName>
    </recommendedName>
</protein>
<accession>A0ABS4FYJ4</accession>
<evidence type="ECO:0000313" key="3">
    <source>
        <dbReference type="Proteomes" id="UP001519272"/>
    </source>
</evidence>
<keyword evidence="1" id="KW-0812">Transmembrane</keyword>
<gene>
    <name evidence="2" type="ORF">J2Z32_004322</name>
</gene>